<evidence type="ECO:0000256" key="5">
    <source>
        <dbReference type="ARBA" id="ARBA00022898"/>
    </source>
</evidence>
<reference evidence="6 7" key="1">
    <citation type="journal article" date="2015" name="Genome Biol. Evol.">
        <title>Comparative Genomics of a Bacterivorous Green Alga Reveals Evolutionary Causalities and Consequences of Phago-Mixotrophic Mode of Nutrition.</title>
        <authorList>
            <person name="Burns J.A."/>
            <person name="Paasch A."/>
            <person name="Narechania A."/>
            <person name="Kim E."/>
        </authorList>
    </citation>
    <scope>NUCLEOTIDE SEQUENCE [LARGE SCALE GENOMIC DNA]</scope>
    <source>
        <strain evidence="6 7">PLY_AMNH</strain>
    </source>
</reference>
<keyword evidence="5" id="KW-0663">Pyridoxal phosphate</keyword>
<keyword evidence="4" id="KW-0808">Transferase</keyword>
<name>A0AAE0GAF3_9CHLO</name>
<evidence type="ECO:0000256" key="4">
    <source>
        <dbReference type="ARBA" id="ARBA00022679"/>
    </source>
</evidence>
<keyword evidence="7" id="KW-1185">Reference proteome</keyword>
<comment type="caution">
    <text evidence="6">The sequence shown here is derived from an EMBL/GenBank/DDBJ whole genome shotgun (WGS) entry which is preliminary data.</text>
</comment>
<dbReference type="AlphaFoldDB" id="A0AAE0GAF3"/>
<evidence type="ECO:0000256" key="2">
    <source>
        <dbReference type="ARBA" id="ARBA00008954"/>
    </source>
</evidence>
<proteinExistence type="inferred from homology"/>
<evidence type="ECO:0000256" key="3">
    <source>
        <dbReference type="ARBA" id="ARBA00022576"/>
    </source>
</evidence>
<evidence type="ECO:0000313" key="7">
    <source>
        <dbReference type="Proteomes" id="UP001190700"/>
    </source>
</evidence>
<evidence type="ECO:0000313" key="6">
    <source>
        <dbReference type="EMBL" id="KAK3274223.1"/>
    </source>
</evidence>
<comment type="cofactor">
    <cofactor evidence="1">
        <name>pyridoxal 5'-phosphate</name>
        <dbReference type="ChEBI" id="CHEBI:597326"/>
    </cofactor>
</comment>
<dbReference type="Gene3D" id="3.90.1150.10">
    <property type="entry name" value="Aspartate Aminotransferase, domain 1"/>
    <property type="match status" value="1"/>
</dbReference>
<comment type="similarity">
    <text evidence="2">Belongs to the class-III pyridoxal-phosphate-dependent aminotransferase family.</text>
</comment>
<dbReference type="InterPro" id="IPR005814">
    <property type="entry name" value="Aminotrans_3"/>
</dbReference>
<protein>
    <recommendedName>
        <fullName evidence="8">Acetylornithine transaminase</fullName>
    </recommendedName>
</protein>
<dbReference type="Gene3D" id="3.40.640.10">
    <property type="entry name" value="Type I PLP-dependent aspartate aminotransferase-like (Major domain)"/>
    <property type="match status" value="1"/>
</dbReference>
<dbReference type="GO" id="GO:0042802">
    <property type="term" value="F:identical protein binding"/>
    <property type="evidence" value="ECO:0007669"/>
    <property type="project" value="TreeGrafter"/>
</dbReference>
<dbReference type="Proteomes" id="UP001190700">
    <property type="component" value="Unassembled WGS sequence"/>
</dbReference>
<dbReference type="Pfam" id="PF00202">
    <property type="entry name" value="Aminotran_3"/>
    <property type="match status" value="1"/>
</dbReference>
<dbReference type="GO" id="GO:0008483">
    <property type="term" value="F:transaminase activity"/>
    <property type="evidence" value="ECO:0007669"/>
    <property type="project" value="UniProtKB-KW"/>
</dbReference>
<organism evidence="6 7">
    <name type="scientific">Cymbomonas tetramitiformis</name>
    <dbReference type="NCBI Taxonomy" id="36881"/>
    <lineage>
        <taxon>Eukaryota</taxon>
        <taxon>Viridiplantae</taxon>
        <taxon>Chlorophyta</taxon>
        <taxon>Pyramimonadophyceae</taxon>
        <taxon>Pyramimonadales</taxon>
        <taxon>Pyramimonadaceae</taxon>
        <taxon>Cymbomonas</taxon>
    </lineage>
</organism>
<dbReference type="InterPro" id="IPR015424">
    <property type="entry name" value="PyrdxlP-dep_Trfase"/>
</dbReference>
<gene>
    <name evidence="6" type="ORF">CYMTET_17582</name>
</gene>
<accession>A0AAE0GAF3</accession>
<dbReference type="PANTHER" id="PTHR11986">
    <property type="entry name" value="AMINOTRANSFERASE CLASS III"/>
    <property type="match status" value="1"/>
</dbReference>
<evidence type="ECO:0008006" key="8">
    <source>
        <dbReference type="Google" id="ProtNLM"/>
    </source>
</evidence>
<evidence type="ECO:0000256" key="1">
    <source>
        <dbReference type="ARBA" id="ARBA00001933"/>
    </source>
</evidence>
<dbReference type="SUPFAM" id="SSF53383">
    <property type="entry name" value="PLP-dependent transferases"/>
    <property type="match status" value="1"/>
</dbReference>
<dbReference type="InterPro" id="IPR015421">
    <property type="entry name" value="PyrdxlP-dep_Trfase_major"/>
</dbReference>
<dbReference type="EMBL" id="LGRX02007844">
    <property type="protein sequence ID" value="KAK3274223.1"/>
    <property type="molecule type" value="Genomic_DNA"/>
</dbReference>
<dbReference type="InterPro" id="IPR015422">
    <property type="entry name" value="PyrdxlP-dep_Trfase_small"/>
</dbReference>
<dbReference type="InterPro" id="IPR050103">
    <property type="entry name" value="Class-III_PLP-dep_AT"/>
</dbReference>
<dbReference type="GO" id="GO:0030170">
    <property type="term" value="F:pyridoxal phosphate binding"/>
    <property type="evidence" value="ECO:0007669"/>
    <property type="project" value="InterPro"/>
</dbReference>
<dbReference type="PANTHER" id="PTHR11986:SF79">
    <property type="entry name" value="ACETYLORNITHINE AMINOTRANSFERASE, MITOCHONDRIAL"/>
    <property type="match status" value="1"/>
</dbReference>
<sequence length="294" mass="32260">MLMNMHTRPAPSTLLTSSSDFKSSEILSTLSFRKSPRALHSRPVFQIWNAAKRRPRPCKVVNGTSSEVDTEDLAAKIIEEEEKYLLQNYGARIPLVFTHGEGSTLYDANGRGYLDFAAGIAVNALGHSDAAWVEAVVEAAGKLCHVSNLYHTVPHVGLAKRLVEHSFAQRVFFCNSGTEANEGAIKFARRHARTKAEAAGQDPENAATELVSFTRCFHGRSMGALTLTANSKYKDPFKPLLPGTCRRHLHRLPPSGSPCFLGALSGMTVRGVSGMTASEWDKPHEFYESRDDAE</sequence>
<keyword evidence="3" id="KW-0032">Aminotransferase</keyword>